<evidence type="ECO:0000313" key="2">
    <source>
        <dbReference type="EMBL" id="CAL1379016.1"/>
    </source>
</evidence>
<name>A0AAV2DZD2_9ROSI</name>
<organism evidence="2 3">
    <name type="scientific">Linum trigynum</name>
    <dbReference type="NCBI Taxonomy" id="586398"/>
    <lineage>
        <taxon>Eukaryota</taxon>
        <taxon>Viridiplantae</taxon>
        <taxon>Streptophyta</taxon>
        <taxon>Embryophyta</taxon>
        <taxon>Tracheophyta</taxon>
        <taxon>Spermatophyta</taxon>
        <taxon>Magnoliopsida</taxon>
        <taxon>eudicotyledons</taxon>
        <taxon>Gunneridae</taxon>
        <taxon>Pentapetalae</taxon>
        <taxon>rosids</taxon>
        <taxon>fabids</taxon>
        <taxon>Malpighiales</taxon>
        <taxon>Linaceae</taxon>
        <taxon>Linum</taxon>
    </lineage>
</organism>
<protein>
    <submittedName>
        <fullName evidence="2">Uncharacterized protein</fullName>
    </submittedName>
</protein>
<evidence type="ECO:0000256" key="1">
    <source>
        <dbReference type="SAM" id="MobiDB-lite"/>
    </source>
</evidence>
<feature type="compositionally biased region" description="Low complexity" evidence="1">
    <location>
        <begin position="1"/>
        <end position="15"/>
    </location>
</feature>
<sequence>MFGGVVDSSGPDGSSYPRPAAWEDRASRPPPPDSSCRIRAWSPLPAQYLDILDLPLLAAYSTGGTHTPGYCRYPCPARSSCCRQRLTRPDLVRFG</sequence>
<evidence type="ECO:0000313" key="3">
    <source>
        <dbReference type="Proteomes" id="UP001497516"/>
    </source>
</evidence>
<accession>A0AAV2DZD2</accession>
<feature type="region of interest" description="Disordered" evidence="1">
    <location>
        <begin position="1"/>
        <end position="36"/>
    </location>
</feature>
<keyword evidence="3" id="KW-1185">Reference proteome</keyword>
<dbReference type="AlphaFoldDB" id="A0AAV2DZD2"/>
<gene>
    <name evidence="2" type="ORF">LTRI10_LOCUS20562</name>
</gene>
<reference evidence="2 3" key="1">
    <citation type="submission" date="2024-04" db="EMBL/GenBank/DDBJ databases">
        <authorList>
            <person name="Fracassetti M."/>
        </authorList>
    </citation>
    <scope>NUCLEOTIDE SEQUENCE [LARGE SCALE GENOMIC DNA]</scope>
</reference>
<dbReference type="EMBL" id="OZ034816">
    <property type="protein sequence ID" value="CAL1379016.1"/>
    <property type="molecule type" value="Genomic_DNA"/>
</dbReference>
<dbReference type="Proteomes" id="UP001497516">
    <property type="component" value="Chromosome 3"/>
</dbReference>
<proteinExistence type="predicted"/>